<dbReference type="AlphaFoldDB" id="A0AAV6H728"/>
<evidence type="ECO:0008006" key="12">
    <source>
        <dbReference type="Google" id="ProtNLM"/>
    </source>
</evidence>
<comment type="subcellular location">
    <subcellularLocation>
        <location evidence="1">Late endosome membrane</location>
        <topology evidence="1">Peripheral membrane protein</topology>
    </subcellularLocation>
</comment>
<name>A0AAV6H728_9TELE</name>
<evidence type="ECO:0000256" key="3">
    <source>
        <dbReference type="ARBA" id="ARBA00022448"/>
    </source>
</evidence>
<dbReference type="InterPro" id="IPR018798">
    <property type="entry name" value="MVB12A/B"/>
</dbReference>
<dbReference type="Proteomes" id="UP000823561">
    <property type="component" value="Chromosome 5"/>
</dbReference>
<evidence type="ECO:0000259" key="8">
    <source>
        <dbReference type="PROSITE" id="PS51497"/>
    </source>
</evidence>
<dbReference type="EMBL" id="JADWDJ010000005">
    <property type="protein sequence ID" value="KAG5281452.1"/>
    <property type="molecule type" value="Genomic_DNA"/>
</dbReference>
<comment type="function">
    <text evidence="7">Component of the ESCRT-I complex, a regulator of vesicular trafficking process. Required for the sorting of endocytic ubiquitinated cargos into multivesicular bodies.</text>
</comment>
<dbReference type="GO" id="GO:0015031">
    <property type="term" value="P:protein transport"/>
    <property type="evidence" value="ECO:0007669"/>
    <property type="project" value="UniProtKB-KW"/>
</dbReference>
<dbReference type="InterPro" id="IPR040297">
    <property type="entry name" value="MVB12B"/>
</dbReference>
<evidence type="ECO:0000259" key="9">
    <source>
        <dbReference type="PROSITE" id="PS51498"/>
    </source>
</evidence>
<evidence type="ECO:0000256" key="5">
    <source>
        <dbReference type="ARBA" id="ARBA00022927"/>
    </source>
</evidence>
<organism evidence="10 11">
    <name type="scientific">Alosa alosa</name>
    <name type="common">allis shad</name>
    <dbReference type="NCBI Taxonomy" id="278164"/>
    <lineage>
        <taxon>Eukaryota</taxon>
        <taxon>Metazoa</taxon>
        <taxon>Chordata</taxon>
        <taxon>Craniata</taxon>
        <taxon>Vertebrata</taxon>
        <taxon>Euteleostomi</taxon>
        <taxon>Actinopterygii</taxon>
        <taxon>Neopterygii</taxon>
        <taxon>Teleostei</taxon>
        <taxon>Clupei</taxon>
        <taxon>Clupeiformes</taxon>
        <taxon>Clupeoidei</taxon>
        <taxon>Clupeidae</taxon>
        <taxon>Alosa</taxon>
    </lineage>
</organism>
<evidence type="ECO:0000313" key="11">
    <source>
        <dbReference type="Proteomes" id="UP000823561"/>
    </source>
</evidence>
<dbReference type="PANTHER" id="PTHR31547:SF1">
    <property type="entry name" value="MULTIVESICULAR BODY SUBUNIT 12B"/>
    <property type="match status" value="1"/>
</dbReference>
<dbReference type="InterPro" id="IPR023340">
    <property type="entry name" value="UMA"/>
</dbReference>
<dbReference type="GO" id="GO:0042058">
    <property type="term" value="P:regulation of epidermal growth factor receptor signaling pathway"/>
    <property type="evidence" value="ECO:0007669"/>
    <property type="project" value="TreeGrafter"/>
</dbReference>
<keyword evidence="6" id="KW-0472">Membrane</keyword>
<dbReference type="GO" id="GO:0019075">
    <property type="term" value="P:virus maturation"/>
    <property type="evidence" value="ECO:0007669"/>
    <property type="project" value="TreeGrafter"/>
</dbReference>
<sequence length="267" mass="29312">MPEVQEVSGVQPPATVNSDPITAVGVVASKCGAPAHFYVVAQTTDGCEADLWKDGLFKSKVKRFLCFSRASSQHVHEESVLVDLKLVDLKDVLPADFTPIQETMDTKEPAIKKKMLCVKFAPRSSVETAVCDIQILGRSKNTPNNFTFIGELNSMSVWYRSGGVTHTPGLSLASMTLEPPQPHRPASSSLVTNPSVRRTRPIYEQQNSGGIYTISAMDAIPFTVSEKFADRRPDVQPVSIMGINIKSAAQIEEEYQYSFNTEFSINP</sequence>
<evidence type="ECO:0000256" key="2">
    <source>
        <dbReference type="ARBA" id="ARBA00010432"/>
    </source>
</evidence>
<dbReference type="GO" id="GO:0046755">
    <property type="term" value="P:viral budding"/>
    <property type="evidence" value="ECO:0007669"/>
    <property type="project" value="TreeGrafter"/>
</dbReference>
<keyword evidence="5" id="KW-0653">Protein transport</keyword>
<dbReference type="Gene3D" id="2.100.10.50">
    <property type="match status" value="1"/>
</dbReference>
<evidence type="ECO:0000313" key="10">
    <source>
        <dbReference type="EMBL" id="KAG5281452.1"/>
    </source>
</evidence>
<dbReference type="Pfam" id="PF10240">
    <property type="entry name" value="DUF2464"/>
    <property type="match status" value="1"/>
</dbReference>
<keyword evidence="3" id="KW-0813">Transport</keyword>
<evidence type="ECO:0000256" key="4">
    <source>
        <dbReference type="ARBA" id="ARBA00022753"/>
    </source>
</evidence>
<dbReference type="InterPro" id="IPR023341">
    <property type="entry name" value="MABP"/>
</dbReference>
<reference evidence="10" key="1">
    <citation type="submission" date="2020-10" db="EMBL/GenBank/DDBJ databases">
        <title>Chromosome-scale genome assembly of the Allis shad, Alosa alosa.</title>
        <authorList>
            <person name="Margot Z."/>
            <person name="Christophe K."/>
            <person name="Cabau C."/>
            <person name="Louis A."/>
            <person name="Berthelot C."/>
            <person name="Parey E."/>
            <person name="Roest Crollius H."/>
            <person name="Montfort J."/>
            <person name="Robinson-Rechavi M."/>
            <person name="Bucao C."/>
            <person name="Bouchez O."/>
            <person name="Gislard M."/>
            <person name="Lluch J."/>
            <person name="Milhes M."/>
            <person name="Lampietro C."/>
            <person name="Lopez Roques C."/>
            <person name="Donnadieu C."/>
            <person name="Braasch I."/>
            <person name="Desvignes T."/>
            <person name="Postlethwait J."/>
            <person name="Bobe J."/>
            <person name="Guiguen Y."/>
        </authorList>
    </citation>
    <scope>NUCLEOTIDE SEQUENCE</scope>
    <source>
        <strain evidence="10">M-15738</strain>
        <tissue evidence="10">Blood</tissue>
    </source>
</reference>
<dbReference type="GO" id="GO:0031902">
    <property type="term" value="C:late endosome membrane"/>
    <property type="evidence" value="ECO:0007669"/>
    <property type="project" value="UniProtKB-SubCell"/>
</dbReference>
<evidence type="ECO:0000256" key="1">
    <source>
        <dbReference type="ARBA" id="ARBA00004633"/>
    </source>
</evidence>
<comment type="caution">
    <text evidence="10">The sequence shown here is derived from an EMBL/GenBank/DDBJ whole genome shotgun (WGS) entry which is preliminary data.</text>
</comment>
<dbReference type="GO" id="GO:0000813">
    <property type="term" value="C:ESCRT I complex"/>
    <property type="evidence" value="ECO:0007669"/>
    <property type="project" value="InterPro"/>
</dbReference>
<feature type="domain" description="UMA" evidence="8">
    <location>
        <begin position="217"/>
        <end position="266"/>
    </location>
</feature>
<accession>A0AAV6H728</accession>
<keyword evidence="11" id="KW-1185">Reference proteome</keyword>
<protein>
    <recommendedName>
        <fullName evidence="12">Multivesicular body subunit 12B</fullName>
    </recommendedName>
</protein>
<feature type="domain" description="MABP" evidence="9">
    <location>
        <begin position="18"/>
        <end position="163"/>
    </location>
</feature>
<evidence type="ECO:0000256" key="7">
    <source>
        <dbReference type="ARBA" id="ARBA00053101"/>
    </source>
</evidence>
<dbReference type="PANTHER" id="PTHR31547">
    <property type="entry name" value="MULTIVESICULAR BODY SUBUNIT 12B"/>
    <property type="match status" value="1"/>
</dbReference>
<gene>
    <name evidence="10" type="ORF">AALO_G00072360</name>
</gene>
<dbReference type="PROSITE" id="PS51497">
    <property type="entry name" value="UMA"/>
    <property type="match status" value="1"/>
</dbReference>
<evidence type="ECO:0000256" key="6">
    <source>
        <dbReference type="ARBA" id="ARBA00023136"/>
    </source>
</evidence>
<keyword evidence="4" id="KW-0967">Endosome</keyword>
<comment type="similarity">
    <text evidence="2">Belongs to the MVB12 family.</text>
</comment>
<dbReference type="FunFam" id="2.100.10.50:FF:000002">
    <property type="entry name" value="Multivesicular body subunit 12B"/>
    <property type="match status" value="1"/>
</dbReference>
<dbReference type="PROSITE" id="PS51498">
    <property type="entry name" value="MABP"/>
    <property type="match status" value="1"/>
</dbReference>
<proteinExistence type="inferred from homology"/>